<dbReference type="EMBL" id="FMAR01000009">
    <property type="protein sequence ID" value="SCC46089.1"/>
    <property type="molecule type" value="Genomic_DNA"/>
</dbReference>
<gene>
    <name evidence="1" type="ORF">GA0116948_109136</name>
</gene>
<reference evidence="1 2" key="1">
    <citation type="submission" date="2016-08" db="EMBL/GenBank/DDBJ databases">
        <authorList>
            <person name="Seilhamer J.J."/>
        </authorList>
    </citation>
    <scope>NUCLEOTIDE SEQUENCE [LARGE SCALE GENOMIC DNA]</scope>
    <source>
        <strain evidence="1 2">A37T2</strain>
    </source>
</reference>
<sequence length="152" mass="17434">MLVPAEAMSTAGIIPEATVQESSNLAQPRTMADDRQFYVTYWIYPLSHCYDAVPKSEMVFRLLQVHKKVGDKDHPMEASTINPSSNNKCKRFANPVGGNVGIETTTPTYNLHVKWYIRSSCSSSFEQYPEGFRECYYWWNINTRIYPSFSVT</sequence>
<protein>
    <submittedName>
        <fullName evidence="1">Uncharacterized protein</fullName>
    </submittedName>
</protein>
<dbReference type="AlphaFoldDB" id="A0A1C4ER82"/>
<evidence type="ECO:0000313" key="2">
    <source>
        <dbReference type="Proteomes" id="UP000242818"/>
    </source>
</evidence>
<keyword evidence="2" id="KW-1185">Reference proteome</keyword>
<evidence type="ECO:0000313" key="1">
    <source>
        <dbReference type="EMBL" id="SCC46089.1"/>
    </source>
</evidence>
<name>A0A1C4ER82_9BACT</name>
<dbReference type="Proteomes" id="UP000242818">
    <property type="component" value="Unassembled WGS sequence"/>
</dbReference>
<dbReference type="STRING" id="1335309.GA0116948_109136"/>
<proteinExistence type="predicted"/>
<organism evidence="1 2">
    <name type="scientific">Chitinophaga costaii</name>
    <dbReference type="NCBI Taxonomy" id="1335309"/>
    <lineage>
        <taxon>Bacteria</taxon>
        <taxon>Pseudomonadati</taxon>
        <taxon>Bacteroidota</taxon>
        <taxon>Chitinophagia</taxon>
        <taxon>Chitinophagales</taxon>
        <taxon>Chitinophagaceae</taxon>
        <taxon>Chitinophaga</taxon>
    </lineage>
</organism>
<accession>A0A1C4ER82</accession>